<dbReference type="PANTHER" id="PTHR45947">
    <property type="entry name" value="SULFOQUINOVOSYL TRANSFERASE SQD2"/>
    <property type="match status" value="1"/>
</dbReference>
<dbReference type="Pfam" id="PF13439">
    <property type="entry name" value="Glyco_transf_4"/>
    <property type="match status" value="1"/>
</dbReference>
<dbReference type="PANTHER" id="PTHR45947:SF3">
    <property type="entry name" value="SULFOQUINOVOSYL TRANSFERASE SQD2"/>
    <property type="match status" value="1"/>
</dbReference>
<dbReference type="GO" id="GO:0016757">
    <property type="term" value="F:glycosyltransferase activity"/>
    <property type="evidence" value="ECO:0007669"/>
    <property type="project" value="InterPro"/>
</dbReference>
<reference evidence="3" key="2">
    <citation type="journal article" date="2022" name="Microbiol. Resour. Announc.">
        <title>Metagenome Sequencing to Explore Phylogenomics of Terrestrial Cyanobacteria.</title>
        <authorList>
            <person name="Ward R.D."/>
            <person name="Stajich J.E."/>
            <person name="Johansen J.R."/>
            <person name="Huntemann M."/>
            <person name="Clum A."/>
            <person name="Foster B."/>
            <person name="Foster B."/>
            <person name="Roux S."/>
            <person name="Palaniappan K."/>
            <person name="Varghese N."/>
            <person name="Mukherjee S."/>
            <person name="Reddy T.B.K."/>
            <person name="Daum C."/>
            <person name="Copeland A."/>
            <person name="Chen I.A."/>
            <person name="Ivanova N.N."/>
            <person name="Kyrpides N.C."/>
            <person name="Shapiro N."/>
            <person name="Eloe-Fadrosh E.A."/>
            <person name="Pietrasiak N."/>
        </authorList>
    </citation>
    <scope>NUCLEOTIDE SEQUENCE</scope>
    <source>
        <strain evidence="3">GSE-NOS-MK-12-04C</strain>
    </source>
</reference>
<dbReference type="AlphaFoldDB" id="A0A951UXH6"/>
<evidence type="ECO:0000259" key="2">
    <source>
        <dbReference type="Pfam" id="PF13439"/>
    </source>
</evidence>
<evidence type="ECO:0000313" key="3">
    <source>
        <dbReference type="EMBL" id="MBW4670605.1"/>
    </source>
</evidence>
<proteinExistence type="predicted"/>
<feature type="domain" description="Glycosyl transferase family 1" evidence="1">
    <location>
        <begin position="204"/>
        <end position="361"/>
    </location>
</feature>
<reference evidence="3" key="1">
    <citation type="submission" date="2021-05" db="EMBL/GenBank/DDBJ databases">
        <authorList>
            <person name="Pietrasiak N."/>
            <person name="Ward R."/>
            <person name="Stajich J.E."/>
            <person name="Kurbessoian T."/>
        </authorList>
    </citation>
    <scope>NUCLEOTIDE SEQUENCE</scope>
    <source>
        <strain evidence="3">GSE-NOS-MK-12-04C</strain>
    </source>
</reference>
<dbReference type="Proteomes" id="UP000729701">
    <property type="component" value="Unassembled WGS sequence"/>
</dbReference>
<dbReference type="CDD" id="cd03801">
    <property type="entry name" value="GT4_PimA-like"/>
    <property type="match status" value="1"/>
</dbReference>
<evidence type="ECO:0000259" key="1">
    <source>
        <dbReference type="Pfam" id="PF00534"/>
    </source>
</evidence>
<dbReference type="EMBL" id="JAHHGZ010000033">
    <property type="protein sequence ID" value="MBW4670605.1"/>
    <property type="molecule type" value="Genomic_DNA"/>
</dbReference>
<dbReference type="SUPFAM" id="SSF53756">
    <property type="entry name" value="UDP-Glycosyltransferase/glycogen phosphorylase"/>
    <property type="match status" value="1"/>
</dbReference>
<accession>A0A951UXH6</accession>
<dbReference type="Pfam" id="PF00534">
    <property type="entry name" value="Glycos_transf_1"/>
    <property type="match status" value="1"/>
</dbReference>
<dbReference type="InterPro" id="IPR050194">
    <property type="entry name" value="Glycosyltransferase_grp1"/>
</dbReference>
<comment type="caution">
    <text evidence="3">The sequence shown here is derived from an EMBL/GenBank/DDBJ whole genome shotgun (WGS) entry which is preliminary data.</text>
</comment>
<sequence length="414" mass="46846">MDIIVLEQYPSSRRGGQGIVLFEVCRVLAKRGHNISLLYTQEDNLLDQYQQFCTQVIKVNKFIISRPQDISNFFVDITKICKEITTTENNIILCNEIPNIPFGWVLAASKNIPLIGYLHYTPDPPLWTIWYKNKGLQGFKSLLVGFLHKLQSNIAIKQVNRFIAVSQQTKLNWVNSSNYDLENIIDVVYNGIDLDAYEPTTDFSAIRKEWQIPENIGVISYVGRLDKEKGLETLIKAFALLLNTGVECKLIIAGKPVSQDEDYQKSLEQLSSDLGLENYVKFIGHVSNPCSIYQMSDITVLPSRWAEPFGRVIIESMACGTPVVASRIGGIPEILTGEFEKLLFEPENELELSKTLSKVIHWRVKEPELSPICRQHISSKFSIGKTVDGIEKVIEKQILAKISNSNIEDKYGTT</sequence>
<evidence type="ECO:0000313" key="4">
    <source>
        <dbReference type="Proteomes" id="UP000729701"/>
    </source>
</evidence>
<name>A0A951UXH6_9CYAN</name>
<gene>
    <name evidence="3" type="ORF">KME60_25095</name>
</gene>
<dbReference type="InterPro" id="IPR028098">
    <property type="entry name" value="Glyco_trans_4-like_N"/>
</dbReference>
<dbReference type="InterPro" id="IPR001296">
    <property type="entry name" value="Glyco_trans_1"/>
</dbReference>
<protein>
    <submittedName>
        <fullName evidence="3">Glycosyltransferase family 4 protein</fullName>
    </submittedName>
</protein>
<feature type="domain" description="Glycosyltransferase subfamily 4-like N-terminal" evidence="2">
    <location>
        <begin position="15"/>
        <end position="195"/>
    </location>
</feature>
<organism evidence="3 4">
    <name type="scientific">Cyanomargarita calcarea GSE-NOS-MK-12-04C</name>
    <dbReference type="NCBI Taxonomy" id="2839659"/>
    <lineage>
        <taxon>Bacteria</taxon>
        <taxon>Bacillati</taxon>
        <taxon>Cyanobacteriota</taxon>
        <taxon>Cyanophyceae</taxon>
        <taxon>Nostocales</taxon>
        <taxon>Cyanomargaritaceae</taxon>
        <taxon>Cyanomargarita</taxon>
    </lineage>
</organism>
<dbReference type="Gene3D" id="3.40.50.2000">
    <property type="entry name" value="Glycogen Phosphorylase B"/>
    <property type="match status" value="2"/>
</dbReference>